<reference evidence="1 2" key="1">
    <citation type="journal article" date="2016" name="Environ. Microbiol.">
        <title>Genomic resolution of a cold subsurface aquifer community provides metabolic insights for novel microbes adapted to high CO concentrations.</title>
        <authorList>
            <person name="Probst A.J."/>
            <person name="Castelle C.J."/>
            <person name="Singh A."/>
            <person name="Brown C.T."/>
            <person name="Anantharaman K."/>
            <person name="Sharon I."/>
            <person name="Hug L.A."/>
            <person name="Burstein D."/>
            <person name="Emerson J.B."/>
            <person name="Thomas B.C."/>
            <person name="Banfield J.F."/>
        </authorList>
    </citation>
    <scope>NUCLEOTIDE SEQUENCE [LARGE SCALE GENOMIC DNA]</scope>
    <source>
        <strain evidence="1">CG1_02_38_46</strain>
    </source>
</reference>
<gene>
    <name evidence="1" type="ORF">AUJ66_04825</name>
</gene>
<dbReference type="Gene3D" id="3.20.20.150">
    <property type="entry name" value="Divalent-metal-dependent TIM barrel enzymes"/>
    <property type="match status" value="1"/>
</dbReference>
<name>A0A1J4SC03_9BACT</name>
<dbReference type="InterPro" id="IPR007801">
    <property type="entry name" value="MbnB/TglH/ChrH"/>
</dbReference>
<evidence type="ECO:0008006" key="3">
    <source>
        <dbReference type="Google" id="ProtNLM"/>
    </source>
</evidence>
<sequence length="305" mass="34618">MSTRQKRISLGLMEQPVMRQKEINEEEKEKIKEILDCVTHVEGKYLATLEILKKRVDDIGGGKPLILHAQYPPQGDEDMLNLGNTAFPSQFGNRFSQIIDMFDPEWISFHLGFSCEKLLSRGQFDFAIAQSEIIPQDVLRKRMLENIEFVRKTYLKRGEIILENLDYNPRDKSGAYEYVCDPDFIDSLLTASKCGMLLDIGHANCSAQNMGYDKIMDFIFKLPLEKVVEIHMSGAGTKDGLAHDSHHPINKQGQPEVGYLEEILKSGRMTGLVAVTLETFEEIIPQLELLRNVLERHGYTIGALG</sequence>
<dbReference type="STRING" id="1817893.AUJ66_04825"/>
<dbReference type="SUPFAM" id="SSF51658">
    <property type="entry name" value="Xylose isomerase-like"/>
    <property type="match status" value="1"/>
</dbReference>
<proteinExistence type="predicted"/>
<dbReference type="AlphaFoldDB" id="A0A1J4SC03"/>
<dbReference type="EMBL" id="MNUO01000071">
    <property type="protein sequence ID" value="OIN96923.1"/>
    <property type="molecule type" value="Genomic_DNA"/>
</dbReference>
<evidence type="ECO:0000313" key="2">
    <source>
        <dbReference type="Proteomes" id="UP000182278"/>
    </source>
</evidence>
<comment type="caution">
    <text evidence="1">The sequence shown here is derived from an EMBL/GenBank/DDBJ whole genome shotgun (WGS) entry which is preliminary data.</text>
</comment>
<protein>
    <recommendedName>
        <fullName evidence="3">DUF692 family protein</fullName>
    </recommendedName>
</protein>
<accession>A0A1J4SC03</accession>
<evidence type="ECO:0000313" key="1">
    <source>
        <dbReference type="EMBL" id="OIN96923.1"/>
    </source>
</evidence>
<dbReference type="Pfam" id="PF05114">
    <property type="entry name" value="MbnB_TglH_ChrH"/>
    <property type="match status" value="1"/>
</dbReference>
<dbReference type="Proteomes" id="UP000182278">
    <property type="component" value="Unassembled WGS sequence"/>
</dbReference>
<dbReference type="InterPro" id="IPR036237">
    <property type="entry name" value="Xyl_isomerase-like_sf"/>
</dbReference>
<organism evidence="1 2">
    <name type="scientific">Candidatus Desantisbacteria bacterium CG1_02_38_46</name>
    <dbReference type="NCBI Taxonomy" id="1817893"/>
    <lineage>
        <taxon>Bacteria</taxon>
        <taxon>Candidatus Desantisiibacteriota</taxon>
    </lineage>
</organism>